<dbReference type="GO" id="GO:0008983">
    <property type="term" value="F:protein-glutamate O-methyltransferase activity"/>
    <property type="evidence" value="ECO:0007669"/>
    <property type="project" value="UniProtKB-EC"/>
</dbReference>
<accession>A0A6J4JL64</accession>
<feature type="compositionally biased region" description="Acidic residues" evidence="4">
    <location>
        <begin position="536"/>
        <end position="545"/>
    </location>
</feature>
<keyword evidence="2" id="KW-0418">Kinase</keyword>
<dbReference type="Pfam" id="PF07730">
    <property type="entry name" value="HisKA_3"/>
    <property type="match status" value="1"/>
</dbReference>
<dbReference type="GO" id="GO:0016020">
    <property type="term" value="C:membrane"/>
    <property type="evidence" value="ECO:0007669"/>
    <property type="project" value="InterPro"/>
</dbReference>
<dbReference type="InterPro" id="IPR036890">
    <property type="entry name" value="HATPase_C_sf"/>
</dbReference>
<dbReference type="GO" id="GO:0032259">
    <property type="term" value="P:methylation"/>
    <property type="evidence" value="ECO:0007669"/>
    <property type="project" value="UniProtKB-KW"/>
</dbReference>
<dbReference type="Gene3D" id="3.30.565.10">
    <property type="entry name" value="Histidine kinase-like ATPase, C-terminal domain"/>
    <property type="match status" value="1"/>
</dbReference>
<evidence type="ECO:0000256" key="4">
    <source>
        <dbReference type="SAM" id="MobiDB-lite"/>
    </source>
</evidence>
<keyword evidence="3" id="KW-0902">Two-component regulatory system</keyword>
<dbReference type="Gene3D" id="3.30.450.20">
    <property type="entry name" value="PAS domain"/>
    <property type="match status" value="2"/>
</dbReference>
<dbReference type="SMART" id="SM00091">
    <property type="entry name" value="PAS"/>
    <property type="match status" value="2"/>
</dbReference>
<gene>
    <name evidence="6" type="ORF">AVDCRST_MAG63-3580</name>
</gene>
<dbReference type="PANTHER" id="PTHR24421:SF59">
    <property type="entry name" value="OXYGEN SENSOR HISTIDINE KINASE NREB"/>
    <property type="match status" value="1"/>
</dbReference>
<name>A0A6J4JL64_9BACT</name>
<dbReference type="GO" id="GO:0000155">
    <property type="term" value="F:phosphorelay sensor kinase activity"/>
    <property type="evidence" value="ECO:0007669"/>
    <property type="project" value="InterPro"/>
</dbReference>
<dbReference type="SUPFAM" id="SSF55785">
    <property type="entry name" value="PYP-like sensor domain (PAS domain)"/>
    <property type="match status" value="2"/>
</dbReference>
<evidence type="ECO:0000256" key="2">
    <source>
        <dbReference type="ARBA" id="ARBA00022777"/>
    </source>
</evidence>
<dbReference type="SUPFAM" id="SSF55874">
    <property type="entry name" value="ATPase domain of HSP90 chaperone/DNA topoisomerase II/histidine kinase"/>
    <property type="match status" value="1"/>
</dbReference>
<dbReference type="Gene3D" id="1.20.5.1930">
    <property type="match status" value="1"/>
</dbReference>
<dbReference type="CDD" id="cd00130">
    <property type="entry name" value="PAS"/>
    <property type="match status" value="1"/>
</dbReference>
<dbReference type="SMART" id="SM00387">
    <property type="entry name" value="HATPase_c"/>
    <property type="match status" value="1"/>
</dbReference>
<dbReference type="InterPro" id="IPR000014">
    <property type="entry name" value="PAS"/>
</dbReference>
<dbReference type="AlphaFoldDB" id="A0A6J4JL64"/>
<dbReference type="EMBL" id="CADCTO010000477">
    <property type="protein sequence ID" value="CAA9281346.1"/>
    <property type="molecule type" value="Genomic_DNA"/>
</dbReference>
<proteinExistence type="predicted"/>
<reference evidence="6" key="1">
    <citation type="submission" date="2020-02" db="EMBL/GenBank/DDBJ databases">
        <authorList>
            <person name="Meier V. D."/>
        </authorList>
    </citation>
    <scope>NUCLEOTIDE SEQUENCE</scope>
    <source>
        <strain evidence="6">AVDCRST_MAG63</strain>
    </source>
</reference>
<dbReference type="Pfam" id="PF13188">
    <property type="entry name" value="PAS_8"/>
    <property type="match status" value="1"/>
</dbReference>
<dbReference type="InterPro" id="IPR003594">
    <property type="entry name" value="HATPase_dom"/>
</dbReference>
<dbReference type="InterPro" id="IPR050482">
    <property type="entry name" value="Sensor_HK_TwoCompSys"/>
</dbReference>
<organism evidence="6">
    <name type="scientific">uncultured Armatimonadetes bacterium</name>
    <dbReference type="NCBI Taxonomy" id="157466"/>
    <lineage>
        <taxon>Bacteria</taxon>
        <taxon>Bacillati</taxon>
        <taxon>Armatimonadota</taxon>
        <taxon>environmental samples</taxon>
    </lineage>
</organism>
<evidence type="ECO:0000256" key="1">
    <source>
        <dbReference type="ARBA" id="ARBA00022679"/>
    </source>
</evidence>
<dbReference type="InterPro" id="IPR035965">
    <property type="entry name" value="PAS-like_dom_sf"/>
</dbReference>
<dbReference type="EC" id="2.1.1.80" evidence="6"/>
<feature type="compositionally biased region" description="Basic and acidic residues" evidence="4">
    <location>
        <begin position="526"/>
        <end position="535"/>
    </location>
</feature>
<feature type="domain" description="PAS" evidence="5">
    <location>
        <begin position="33"/>
        <end position="74"/>
    </location>
</feature>
<protein>
    <submittedName>
        <fullName evidence="6">Chemotaxis protein methyltransferase CheR</fullName>
        <ecNumber evidence="6">2.1.1.80</ecNumber>
    </submittedName>
</protein>
<dbReference type="CDD" id="cd16917">
    <property type="entry name" value="HATPase_UhpB-NarQ-NarX-like"/>
    <property type="match status" value="1"/>
</dbReference>
<dbReference type="InterPro" id="IPR011712">
    <property type="entry name" value="Sig_transdc_His_kin_sub3_dim/P"/>
</dbReference>
<keyword evidence="6" id="KW-0489">Methyltransferase</keyword>
<dbReference type="NCBIfam" id="TIGR00229">
    <property type="entry name" value="sensory_box"/>
    <property type="match status" value="1"/>
</dbReference>
<dbReference type="GO" id="GO:0046983">
    <property type="term" value="F:protein dimerization activity"/>
    <property type="evidence" value="ECO:0007669"/>
    <property type="project" value="InterPro"/>
</dbReference>
<feature type="compositionally biased region" description="Acidic residues" evidence="4">
    <location>
        <begin position="516"/>
        <end position="525"/>
    </location>
</feature>
<dbReference type="PROSITE" id="PS50112">
    <property type="entry name" value="PAS"/>
    <property type="match status" value="1"/>
</dbReference>
<dbReference type="Pfam" id="PF02518">
    <property type="entry name" value="HATPase_c"/>
    <property type="match status" value="1"/>
</dbReference>
<feature type="region of interest" description="Disordered" evidence="4">
    <location>
        <begin position="510"/>
        <end position="545"/>
    </location>
</feature>
<evidence type="ECO:0000256" key="3">
    <source>
        <dbReference type="ARBA" id="ARBA00023012"/>
    </source>
</evidence>
<dbReference type="Pfam" id="PF08448">
    <property type="entry name" value="PAS_4"/>
    <property type="match status" value="1"/>
</dbReference>
<sequence length="545" mass="59676">MSEETPSADRDRARRDAAALRESDERFRLQAAEVLENVSDAFYAVDGQWRFTYVNRNAERIWGIRRERLLGRNLWEAFPASMGSELHGEMLRAAAERRAAHVEIRSAALGGAWLSVNVYPSGDGLAVYFRDVTERREAEEQRYWLLRQAQSRAAELAAVMESIPDALFIGNAALVTLANAPALDLLGCGSLEELNGDLQGFVGRARIRDATTGGTLPPDRWPFDHALEGGGHRVRELVVRHARLDRDVLLRCATSPARLNNEIIGAVSLNTDIRRSRDRFLVRGLLNAHEEERRAVAYELHDGLTQYVMAAHAHLEAFRALRQEAAAPPEAADADADVERELGRGLECLRRAVQESRRLVSGLRALALDDLGLAGALELLLAEEKARAGWREAEFVHNAAGRRFDALLETAAYRVAQEALTNARKHARTERVRLVLVAGADEGTGKPDLTLEVRDWGRGFRPEEKAGEYSHLGLPGMAERVGLLGGAYRLRSAPGQGTLVRAVFPVAAPGLPAETEATEAVDETMDDKGVTKSDGGEEDGGVGGG</sequence>
<dbReference type="PANTHER" id="PTHR24421">
    <property type="entry name" value="NITRATE/NITRITE SENSOR PROTEIN NARX-RELATED"/>
    <property type="match status" value="1"/>
</dbReference>
<dbReference type="InterPro" id="IPR013656">
    <property type="entry name" value="PAS_4"/>
</dbReference>
<evidence type="ECO:0000259" key="5">
    <source>
        <dbReference type="PROSITE" id="PS50112"/>
    </source>
</evidence>
<keyword evidence="1 6" id="KW-0808">Transferase</keyword>
<evidence type="ECO:0000313" key="6">
    <source>
        <dbReference type="EMBL" id="CAA9281346.1"/>
    </source>
</evidence>